<name>A0A223P0Z1_9SPHI</name>
<dbReference type="Proteomes" id="UP000215002">
    <property type="component" value="Chromosome"/>
</dbReference>
<gene>
    <name evidence="2" type="ORF">MuYL_3861</name>
</gene>
<organism evidence="2 3">
    <name type="scientific">Mucilaginibacter xinganensis</name>
    <dbReference type="NCBI Taxonomy" id="1234841"/>
    <lineage>
        <taxon>Bacteria</taxon>
        <taxon>Pseudomonadati</taxon>
        <taxon>Bacteroidota</taxon>
        <taxon>Sphingobacteriia</taxon>
        <taxon>Sphingobacteriales</taxon>
        <taxon>Sphingobacteriaceae</taxon>
        <taxon>Mucilaginibacter</taxon>
    </lineage>
</organism>
<evidence type="ECO:0000313" key="3">
    <source>
        <dbReference type="Proteomes" id="UP000215002"/>
    </source>
</evidence>
<dbReference type="AlphaFoldDB" id="A0A223P0Z1"/>
<accession>A0A223P0Z1</accession>
<dbReference type="KEGG" id="muc:MuYL_3861"/>
<keyword evidence="1" id="KW-0732">Signal</keyword>
<feature type="signal peptide" evidence="1">
    <location>
        <begin position="1"/>
        <end position="20"/>
    </location>
</feature>
<evidence type="ECO:0000256" key="1">
    <source>
        <dbReference type="SAM" id="SignalP"/>
    </source>
</evidence>
<dbReference type="OrthoDB" id="5431540at2"/>
<dbReference type="RefSeq" id="WP_094571875.1">
    <property type="nucleotide sequence ID" value="NZ_CP022743.1"/>
</dbReference>
<evidence type="ECO:0000313" key="2">
    <source>
        <dbReference type="EMBL" id="ASU35746.1"/>
    </source>
</evidence>
<sequence>MIKPVAIFFCLAVVVCSAQSSSNQNDVITLIDERLPVTPGEFYVANVLDARTDSSPVASLATGTKGLPFKTRAVDLKGGTLAAVKKFINNCVPRNAELLPLIIKLKKISVKEQAKEGGMVEGRIEVSFSFNLDKGEDDMIYLAKYNGNAVYNRDAVRAGDIEPTLRRLMINGLLYINNWMNTQSGANIKLARGVKVNFADYAETPEGDSIYYSVKRPLTWADFQSKVPASNYEAEVFPTLGYDEHTEIINGIINLHIAVKTCLPKSASWVKAYSKNDYSLNHEQRHFDIAKIASEHFKQTIKGRHLTTANYDGPINEEYLDAYREMTNLQKQYDEETVHGTHTLIQQQWNDRIDKELKVLGIK</sequence>
<protein>
    <recommendedName>
        <fullName evidence="4">DUF922 domain-containing protein</fullName>
    </recommendedName>
</protein>
<keyword evidence="3" id="KW-1185">Reference proteome</keyword>
<feature type="chain" id="PRO_5012126614" description="DUF922 domain-containing protein" evidence="1">
    <location>
        <begin position="21"/>
        <end position="363"/>
    </location>
</feature>
<evidence type="ECO:0008006" key="4">
    <source>
        <dbReference type="Google" id="ProtNLM"/>
    </source>
</evidence>
<dbReference type="EMBL" id="CP022743">
    <property type="protein sequence ID" value="ASU35746.1"/>
    <property type="molecule type" value="Genomic_DNA"/>
</dbReference>
<proteinExistence type="predicted"/>
<reference evidence="2 3" key="1">
    <citation type="submission" date="2017-08" db="EMBL/GenBank/DDBJ databases">
        <title>Complete genome sequence of Mucilaginibacter sp. strain BJC16-A31.</title>
        <authorList>
            <consortium name="Henan University of Science and Technology"/>
            <person name="You X."/>
        </authorList>
    </citation>
    <scope>NUCLEOTIDE SEQUENCE [LARGE SCALE GENOMIC DNA]</scope>
    <source>
        <strain evidence="2 3">BJC16-A31</strain>
    </source>
</reference>